<gene>
    <name evidence="10" type="primary">ENC</name>
</gene>
<dbReference type="Pfam" id="PF01424">
    <property type="entry name" value="R3H"/>
    <property type="match status" value="1"/>
</dbReference>
<dbReference type="PROSITE" id="PS50800">
    <property type="entry name" value="SAP"/>
    <property type="match status" value="1"/>
</dbReference>
<dbReference type="Gene3D" id="1.10.720.30">
    <property type="entry name" value="SAP domain"/>
    <property type="match status" value="1"/>
</dbReference>
<dbReference type="Pfam" id="PF12752">
    <property type="entry name" value="SUZ"/>
    <property type="match status" value="1"/>
</dbReference>
<dbReference type="PANTHER" id="PTHR12381:SF56">
    <property type="entry name" value="B30.2_SPRY DOMAIN-CONTAINING PROTEIN-RELATED"/>
    <property type="match status" value="1"/>
</dbReference>
<feature type="compositionally biased region" description="Polar residues" evidence="5">
    <location>
        <begin position="1277"/>
        <end position="1299"/>
    </location>
</feature>
<feature type="region of interest" description="Disordered" evidence="5">
    <location>
        <begin position="1994"/>
        <end position="2018"/>
    </location>
</feature>
<feature type="compositionally biased region" description="Pro residues" evidence="5">
    <location>
        <begin position="1997"/>
        <end position="2006"/>
    </location>
</feature>
<dbReference type="OrthoDB" id="445357at2759"/>
<dbReference type="GO" id="GO:0005634">
    <property type="term" value="C:nucleus"/>
    <property type="evidence" value="ECO:0007669"/>
    <property type="project" value="UniProtKB-SubCell"/>
</dbReference>
<feature type="region of interest" description="Disordered" evidence="5">
    <location>
        <begin position="43"/>
        <end position="308"/>
    </location>
</feature>
<feature type="compositionally biased region" description="Low complexity" evidence="5">
    <location>
        <begin position="1849"/>
        <end position="1868"/>
    </location>
</feature>
<feature type="compositionally biased region" description="Acidic residues" evidence="5">
    <location>
        <begin position="160"/>
        <end position="175"/>
    </location>
</feature>
<dbReference type="SMART" id="SM00393">
    <property type="entry name" value="R3H"/>
    <property type="match status" value="1"/>
</dbReference>
<feature type="region of interest" description="Disordered" evidence="5">
    <location>
        <begin position="1468"/>
        <end position="1563"/>
    </location>
</feature>
<dbReference type="InterPro" id="IPR043136">
    <property type="entry name" value="B30.2/SPRY_sf"/>
</dbReference>
<feature type="compositionally biased region" description="Low complexity" evidence="5">
    <location>
        <begin position="976"/>
        <end position="993"/>
    </location>
</feature>
<feature type="compositionally biased region" description="Polar residues" evidence="5">
    <location>
        <begin position="1537"/>
        <end position="1553"/>
    </location>
</feature>
<accession>W8AQL6</accession>
<dbReference type="PROSITE" id="PS51673">
    <property type="entry name" value="SUZ"/>
    <property type="match status" value="1"/>
</dbReference>
<feature type="compositionally biased region" description="Polar residues" evidence="5">
    <location>
        <begin position="1309"/>
        <end position="1329"/>
    </location>
</feature>
<feature type="compositionally biased region" description="Basic and acidic residues" evidence="5">
    <location>
        <begin position="1150"/>
        <end position="1165"/>
    </location>
</feature>
<dbReference type="Gene3D" id="3.30.1370.50">
    <property type="entry name" value="R3H-like domain"/>
    <property type="match status" value="1"/>
</dbReference>
<dbReference type="GO" id="GO:0000380">
    <property type="term" value="P:alternative mRNA splicing, via spliceosome"/>
    <property type="evidence" value="ECO:0007669"/>
    <property type="project" value="TreeGrafter"/>
</dbReference>
<keyword evidence="4" id="KW-0539">Nucleus</keyword>
<dbReference type="InterPro" id="IPR003877">
    <property type="entry name" value="SPRY_dom"/>
</dbReference>
<feature type="compositionally biased region" description="Low complexity" evidence="5">
    <location>
        <begin position="2007"/>
        <end position="2018"/>
    </location>
</feature>
<feature type="domain" description="R3H" evidence="8">
    <location>
        <begin position="1036"/>
        <end position="1099"/>
    </location>
</feature>
<dbReference type="SMART" id="SM00513">
    <property type="entry name" value="SAP"/>
    <property type="match status" value="1"/>
</dbReference>
<feature type="compositionally biased region" description="Polar residues" evidence="5">
    <location>
        <begin position="2317"/>
        <end position="2328"/>
    </location>
</feature>
<dbReference type="CDD" id="cd02642">
    <property type="entry name" value="R3H_encore_like"/>
    <property type="match status" value="1"/>
</dbReference>
<feature type="region of interest" description="Disordered" evidence="5">
    <location>
        <begin position="500"/>
        <end position="675"/>
    </location>
</feature>
<dbReference type="Pfam" id="PF13671">
    <property type="entry name" value="AAA_33"/>
    <property type="match status" value="1"/>
</dbReference>
<feature type="compositionally biased region" description="Low complexity" evidence="5">
    <location>
        <begin position="1195"/>
        <end position="1204"/>
    </location>
</feature>
<feature type="compositionally biased region" description="Basic and acidic residues" evidence="5">
    <location>
        <begin position="100"/>
        <end position="122"/>
    </location>
</feature>
<feature type="region of interest" description="Disordered" evidence="5">
    <location>
        <begin position="2068"/>
        <end position="2288"/>
    </location>
</feature>
<feature type="compositionally biased region" description="Polar residues" evidence="5">
    <location>
        <begin position="2068"/>
        <end position="2113"/>
    </location>
</feature>
<name>W8AQL6_CERCA</name>
<dbReference type="InterPro" id="IPR001374">
    <property type="entry name" value="R3H_dom"/>
</dbReference>
<reference evidence="10" key="2">
    <citation type="journal article" date="2014" name="BMC Genomics">
        <title>A genomic perspective to assessing quality of mass-reared SIT flies used in Mediterranean fruit fly (Ceratitis capitata) eradication in California.</title>
        <authorList>
            <person name="Calla B."/>
            <person name="Hall B."/>
            <person name="Hou S."/>
            <person name="Geib S.M."/>
        </authorList>
    </citation>
    <scope>NUCLEOTIDE SEQUENCE</scope>
</reference>
<evidence type="ECO:0000256" key="1">
    <source>
        <dbReference type="ARBA" id="ARBA00004123"/>
    </source>
</evidence>
<dbReference type="SUPFAM" id="SSF68906">
    <property type="entry name" value="SAP domain"/>
    <property type="match status" value="1"/>
</dbReference>
<feature type="compositionally biased region" description="Polar residues" evidence="5">
    <location>
        <begin position="2260"/>
        <end position="2284"/>
    </location>
</feature>
<dbReference type="InterPro" id="IPR027417">
    <property type="entry name" value="P-loop_NTPase"/>
</dbReference>
<feature type="compositionally biased region" description="Basic and acidic residues" evidence="5">
    <location>
        <begin position="211"/>
        <end position="234"/>
    </location>
</feature>
<feature type="compositionally biased region" description="Low complexity" evidence="5">
    <location>
        <begin position="2189"/>
        <end position="2200"/>
    </location>
</feature>
<sequence>MDVAKLEKMKVIDLRKELETRGLDTKGVKAVLVERLRAFIEDGVTAPGTPGTPGRRSRRTRSMTRSPSPSPVKATAVEPNLETLAEEEDNVSSQDVPTDENVKEVIERAESVEIENTDRNEEIPEEQMEVEPHEKVEHNGEDEHEEEVDRKQEADNHQEEIEEEKEVDGEKEIDEEPLKADEVHSEVRYQDDEDVEMDAKENQPEEEAEEKEQNKSYKEKKDAKELEESKPELSKRKRSRTRSHSKERRGRTASRSRSRSHSKSRSRSKSRLESKSRSRSPKRRSGAGSHGTPSKAEEASNPEDEPTIEDKQFGLSWFDSDLHLRIDPVTFTSAKPMSHDVYSLIWSGARTNYGVREGKVCFEVRLAEETQVGRSHQFRDEPNLRGFRVGFSLPNTTLLLGEAENSFAYCESGRKATNSDFTEFSKPYQLDDVIGCYLDLDSTPCNIKYTLNGEDLGVAFEFDKSILGESDALFPHIVTKGYEYHVNFADNENLLANVERPKRMRRIPKKQKETEKEKEKVKDEESKEETSKKTEEGAEKTVEENDDATEKTAVVEEDVEMEEKDEVKEPQEIEKTDDKAEELKPTEDTEESNEKLAVDAEKVEENGDKPASTEAEADEKPSKEDEKTKDKEIKKKDEEDNGPSPTKRKRLDSKEKRRESSDEDEYEEVIPEPRETVSLLPDYELIALIPEEKYVSGPQRPNSRKECEVILLVGLPGAGKTQWTTKHINDNPEKRYHVIGADALIAKMTIDGAPRKTLHKGRWERVYELCLNNLSPLEEIATKRRRNFILDQTNVYASAQRRKMKGFGDFKRIAVVCIPNEDELKRRNTEKTEKGNDNTIRESTLNNLRANFTLPSTDLDWFDEVIFTDLSGDEAKSEVKRYNEKGKKALDESHPNKRNRRDHHQRGDDRRHRDGGGGGGGRRDFHRWNDRRGGGGGGGHSGGGGNRWAGGGGGGGGGKKHRTNSNSKGNKPRLKNIGGSSSGSVDGGNSNSNNTSGFISRVFNNSENSSEQFTDHGGTDLFSFFKETLNKHPKDRHFLLKVEKDLTEFVQEKSRGELRFPPASSYNRMLIHRTAAFFGMEHNVDTETQQCVIVAATKNTRIPEIRFKSLVRDHRDDTRKSILKRDTHSFDEARQSSYLCPDRGSMLDRKAKSFEEREEDYERARSRIFNRSQNDNGEGMDDGYMNVSWTQSVEHQQQQQQHPQNRSRPNGKMMKMQNSNESRDGRSGGGAVPKSHNFNNYSGGGSQGGGGGGGAPLMRGDSGSSSKNGGSGGARSYSKQDSAGSNNTPWRLSPSSSGSIYHFDPSNLPPNQQTTYHPNQGNSNNASYAQQPSPQQQQQQQHQQQQQVQEITTKKHKSTQQLSTPSPIDSPATTPTPQIHLHCKNVACNEGVVVTIPLAESVSESSTQTVAMCGDINCDGIGLEMPINATEEASTQSGGDECDNTSATGCLSITTTTSTKSYDRIEVQKFKNQATSPNIPADKDELPKQRESTTALEGSTVRDQQPVIVSQPTVPPPPSQTPTNSVNMPLQRETPHSARSTPFSSSESTQAKNRASEEPKPTAWTYTQSYQAPDGSTVFHTTTTPSGTPYCTTTYQQGPDGSVYAIPQGMVYAYPPPVVSHAPQKQLKCQFNSLSVLQEGEVQSYFMPVFDPNQPRTDATGLIPTGAQAIYPSAAAAAGSTATMVPVAAAYPTAQFATANGTPIYPGQLIYSSDQFATGAATVAAAAPANGQLQQIPMTTYPIGYPYAYNGYWGQPMTYYVPQQALTNAVAATPLLPAPPQPQGPTTATAQTVAGPHLTSGINIANGLVAATAAAGPPSNTTVGALGSSSGNSNVSGGIHAAGHHVVNTSASSSSYQTHSGTTYYGTGRVKRPTSSHYTGHQSGGHQLVTAAIPSNGSATTTYQLGHAVPTLTLAPAPGSAAAAVAAAAAAAAAVNTSTDLNVGSAATPATTMYTLPQHAALLHANIFPYAPASAAAAAAAAAAGSATGLAAGTPPVHTPGAPPTATPQLAAASMTGAAAHAQPTNAVITPFYAHHPPMTAAAHPTHGSATVHTPGPAAIPIVDPSTLTAISHPTPTGANSSNNVTPAYSGCGSASQSAPSTPHSVPTQTAQRNPPLFSTPPIMNSNGGSNNGGYSGSSTPQYYTVSTGGDGGATLMSSPHGNSYVQHEKRNNNNSNMNNSKKPPAYPSNSLSRQNSSSYNGGGASNGKPPLLGGNNDTRASPNSGGGGYQGSRPHGMNKRGGGDKPQTPLLSGPPSYGSGPTVSVLNSNNNSGYHVHHNNTQVDAKPPIRLNAGAATFRQKGSGAGVGVAYEFRRSASQRNSPGTATNSSSNDNSSNTSPNSIVGSTGGGANTPNCYATTATGGYVNASIGMVGGGDHQTVATATGTPLYIASARGAHIPPQLQHGGMVAAAAAAGGTAAGLAGTQQATTAAVLGGAAAAEVANAAAAAVAATVAHHQPLLSAYQPGASGVYIKYGQTYYAHPSVALPNSRRSPSTELRPAMAPVAGMYPTVNMMIPAAPRHTQGRHPNPNYKGNRPR</sequence>
<dbReference type="InterPro" id="IPR024771">
    <property type="entry name" value="SUZ"/>
</dbReference>
<evidence type="ECO:0000313" key="10">
    <source>
        <dbReference type="EMBL" id="JAB86773.1"/>
    </source>
</evidence>
<feature type="compositionally biased region" description="Basic and acidic residues" evidence="5">
    <location>
        <begin position="176"/>
        <end position="190"/>
    </location>
</feature>
<feature type="domain" description="SAP" evidence="7">
    <location>
        <begin position="6"/>
        <end position="40"/>
    </location>
</feature>
<dbReference type="InterPro" id="IPR013320">
    <property type="entry name" value="ConA-like_dom_sf"/>
</dbReference>
<feature type="compositionally biased region" description="Basic and acidic residues" evidence="5">
    <location>
        <begin position="875"/>
        <end position="895"/>
    </location>
</feature>
<dbReference type="SUPFAM" id="SSF49899">
    <property type="entry name" value="Concanavalin A-like lectins/glucanases"/>
    <property type="match status" value="1"/>
</dbReference>
<feature type="compositionally biased region" description="Basic and acidic residues" evidence="5">
    <location>
        <begin position="510"/>
        <end position="554"/>
    </location>
</feature>
<dbReference type="PROSITE" id="PS51061">
    <property type="entry name" value="R3H"/>
    <property type="match status" value="1"/>
</dbReference>
<dbReference type="SUPFAM" id="SSF82708">
    <property type="entry name" value="R3H domain"/>
    <property type="match status" value="1"/>
</dbReference>
<feature type="compositionally biased region" description="Acidic residues" evidence="5">
    <location>
        <begin position="661"/>
        <end position="670"/>
    </location>
</feature>
<keyword evidence="2" id="KW-0488">Methylation</keyword>
<feature type="compositionally biased region" description="Polar residues" evidence="5">
    <location>
        <begin position="2156"/>
        <end position="2166"/>
    </location>
</feature>
<dbReference type="EMBL" id="GAMC01019782">
    <property type="protein sequence ID" value="JAB86773.1"/>
    <property type="molecule type" value="mRNA"/>
</dbReference>
<feature type="region of interest" description="Disordered" evidence="5">
    <location>
        <begin position="2316"/>
        <end position="2350"/>
    </location>
</feature>
<feature type="compositionally biased region" description="Low complexity" evidence="5">
    <location>
        <begin position="1330"/>
        <end position="1349"/>
    </location>
</feature>
<dbReference type="Gene3D" id="3.40.50.300">
    <property type="entry name" value="P-loop containing nucleotide triphosphate hydrolases"/>
    <property type="match status" value="1"/>
</dbReference>
<evidence type="ECO:0000256" key="2">
    <source>
        <dbReference type="ARBA" id="ARBA00022481"/>
    </source>
</evidence>
<feature type="compositionally biased region" description="Basic and acidic residues" evidence="5">
    <location>
        <begin position="905"/>
        <end position="933"/>
    </location>
</feature>
<comment type="subcellular location">
    <subcellularLocation>
        <location evidence="1">Nucleus</location>
    </subcellularLocation>
</comment>
<dbReference type="InterPro" id="IPR001870">
    <property type="entry name" value="B30.2/SPRY"/>
</dbReference>
<dbReference type="Pfam" id="PF00622">
    <property type="entry name" value="SPRY"/>
    <property type="match status" value="1"/>
</dbReference>
<dbReference type="SUPFAM" id="SSF52540">
    <property type="entry name" value="P-loop containing nucleoside triphosphate hydrolases"/>
    <property type="match status" value="1"/>
</dbReference>
<dbReference type="InterPro" id="IPR036867">
    <property type="entry name" value="R3H_dom_sf"/>
</dbReference>
<dbReference type="InterPro" id="IPR036361">
    <property type="entry name" value="SAP_dom_sf"/>
</dbReference>
<feature type="region of interest" description="Disordered" evidence="5">
    <location>
        <begin position="1150"/>
        <end position="1377"/>
    </location>
</feature>
<dbReference type="PROSITE" id="PS50188">
    <property type="entry name" value="B302_SPRY"/>
    <property type="match status" value="1"/>
</dbReference>
<evidence type="ECO:0000259" key="6">
    <source>
        <dbReference type="PROSITE" id="PS50188"/>
    </source>
</evidence>
<evidence type="ECO:0000256" key="3">
    <source>
        <dbReference type="ARBA" id="ARBA00022553"/>
    </source>
</evidence>
<proteinExistence type="evidence at transcript level"/>
<feature type="domain" description="B30.2/SPRY" evidence="6">
    <location>
        <begin position="290"/>
        <end position="493"/>
    </location>
</feature>
<feature type="compositionally biased region" description="Basic and acidic residues" evidence="5">
    <location>
        <begin position="565"/>
        <end position="608"/>
    </location>
</feature>
<feature type="compositionally biased region" description="Basic residues" evidence="5">
    <location>
        <begin position="235"/>
        <end position="269"/>
    </location>
</feature>
<feature type="region of interest" description="Disordered" evidence="5">
    <location>
        <begin position="1849"/>
        <end position="1883"/>
    </location>
</feature>
<dbReference type="Gene3D" id="2.60.120.920">
    <property type="match status" value="1"/>
</dbReference>
<feature type="compositionally biased region" description="Low complexity" evidence="5">
    <location>
        <begin position="2329"/>
        <end position="2343"/>
    </location>
</feature>
<dbReference type="Pfam" id="PF02037">
    <property type="entry name" value="SAP"/>
    <property type="match status" value="1"/>
</dbReference>
<feature type="compositionally biased region" description="Gly residues" evidence="5">
    <location>
        <begin position="1242"/>
        <end position="1255"/>
    </location>
</feature>
<evidence type="ECO:0000259" key="7">
    <source>
        <dbReference type="PROSITE" id="PS50800"/>
    </source>
</evidence>
<keyword evidence="3" id="KW-0597">Phosphoprotein</keyword>
<feature type="compositionally biased region" description="Basic and acidic residues" evidence="5">
    <location>
        <begin position="618"/>
        <end position="638"/>
    </location>
</feature>
<evidence type="ECO:0000256" key="4">
    <source>
        <dbReference type="ARBA" id="ARBA00023242"/>
    </source>
</evidence>
<dbReference type="CDD" id="cd12884">
    <property type="entry name" value="SPRY_hnRNP"/>
    <property type="match status" value="1"/>
</dbReference>
<dbReference type="PANTHER" id="PTHR12381">
    <property type="entry name" value="HETEROGENEOUS NUCLEAR RIBONUCLEOPROTEIN U FAMILY MEMBER"/>
    <property type="match status" value="1"/>
</dbReference>
<feature type="compositionally biased region" description="Gly residues" evidence="5">
    <location>
        <begin position="934"/>
        <end position="957"/>
    </location>
</feature>
<feature type="compositionally biased region" description="Basic and acidic residues" evidence="5">
    <location>
        <begin position="1481"/>
        <end position="1491"/>
    </location>
</feature>
<feature type="region of interest" description="Disordered" evidence="5">
    <location>
        <begin position="2520"/>
        <end position="2539"/>
    </location>
</feature>
<evidence type="ECO:0000259" key="8">
    <source>
        <dbReference type="PROSITE" id="PS51061"/>
    </source>
</evidence>
<organism evidence="10">
    <name type="scientific">Ceratitis capitata</name>
    <name type="common">Mediterranean fruit fly</name>
    <name type="synonym">Tephritis capitata</name>
    <dbReference type="NCBI Taxonomy" id="7213"/>
    <lineage>
        <taxon>Eukaryota</taxon>
        <taxon>Metazoa</taxon>
        <taxon>Ecdysozoa</taxon>
        <taxon>Arthropoda</taxon>
        <taxon>Hexapoda</taxon>
        <taxon>Insecta</taxon>
        <taxon>Pterygota</taxon>
        <taxon>Neoptera</taxon>
        <taxon>Endopterygota</taxon>
        <taxon>Diptera</taxon>
        <taxon>Brachycera</taxon>
        <taxon>Muscomorpha</taxon>
        <taxon>Tephritoidea</taxon>
        <taxon>Tephritidae</taxon>
        <taxon>Ceratitis</taxon>
        <taxon>Ceratitis</taxon>
    </lineage>
</organism>
<feature type="region of interest" description="Disordered" evidence="5">
    <location>
        <begin position="875"/>
        <end position="993"/>
    </location>
</feature>
<dbReference type="InterPro" id="IPR035778">
    <property type="entry name" value="SPRY_hnRNP_U"/>
</dbReference>
<feature type="domain" description="SUZ" evidence="9">
    <location>
        <begin position="1101"/>
        <end position="1173"/>
    </location>
</feature>
<feature type="compositionally biased region" description="Polar residues" evidence="5">
    <location>
        <begin position="1492"/>
        <end position="1503"/>
    </location>
</feature>
<dbReference type="GO" id="GO:0003723">
    <property type="term" value="F:RNA binding"/>
    <property type="evidence" value="ECO:0007669"/>
    <property type="project" value="TreeGrafter"/>
</dbReference>
<protein>
    <submittedName>
        <fullName evidence="10">Protein encore</fullName>
    </submittedName>
</protein>
<dbReference type="InterPro" id="IPR003034">
    <property type="entry name" value="SAP_dom"/>
</dbReference>
<feature type="compositionally biased region" description="Basic and acidic residues" evidence="5">
    <location>
        <begin position="130"/>
        <end position="159"/>
    </location>
</feature>
<evidence type="ECO:0000256" key="5">
    <source>
        <dbReference type="SAM" id="MobiDB-lite"/>
    </source>
</evidence>
<feature type="compositionally biased region" description="Polar residues" evidence="5">
    <location>
        <begin position="1359"/>
        <end position="1377"/>
    </location>
</feature>
<reference evidence="10" key="1">
    <citation type="submission" date="2013-07" db="EMBL/GenBank/DDBJ databases">
        <authorList>
            <person name="Geib S."/>
        </authorList>
    </citation>
    <scope>NUCLEOTIDE SEQUENCE</scope>
</reference>
<evidence type="ECO:0000259" key="9">
    <source>
        <dbReference type="PROSITE" id="PS51673"/>
    </source>
</evidence>
<feature type="compositionally biased region" description="Acidic residues" evidence="5">
    <location>
        <begin position="555"/>
        <end position="564"/>
    </location>
</feature>